<proteinExistence type="predicted"/>
<dbReference type="RefSeq" id="WP_144197652.1">
    <property type="nucleotide sequence ID" value="NZ_CAJPVH010000113.1"/>
</dbReference>
<evidence type="ECO:0000313" key="2">
    <source>
        <dbReference type="EMBL" id="TSP12684.1"/>
    </source>
</evidence>
<dbReference type="EMBL" id="VCIZ01000005">
    <property type="protein sequence ID" value="TSP12684.1"/>
    <property type="molecule type" value="Genomic_DNA"/>
</dbReference>
<dbReference type="SUPFAM" id="SSF55781">
    <property type="entry name" value="GAF domain-like"/>
    <property type="match status" value="1"/>
</dbReference>
<dbReference type="SMART" id="SM00065">
    <property type="entry name" value="GAF"/>
    <property type="match status" value="1"/>
</dbReference>
<accession>A0ABY3ENZ9</accession>
<dbReference type="InterPro" id="IPR029016">
    <property type="entry name" value="GAF-like_dom_sf"/>
</dbReference>
<dbReference type="NCBIfam" id="TIGR00254">
    <property type="entry name" value="GGDEF"/>
    <property type="match status" value="1"/>
</dbReference>
<dbReference type="PANTHER" id="PTHR43102:SF2">
    <property type="entry name" value="GAF DOMAIN-CONTAINING PROTEIN"/>
    <property type="match status" value="1"/>
</dbReference>
<dbReference type="Proteomes" id="UP000318943">
    <property type="component" value="Unassembled WGS sequence"/>
</dbReference>
<gene>
    <name evidence="2" type="ORF">FGG12_10735</name>
</gene>
<protein>
    <submittedName>
        <fullName evidence="2">Sensor domain-containing diguanylate cyclase</fullName>
    </submittedName>
</protein>
<reference evidence="2 3" key="1">
    <citation type="submission" date="2019-05" db="EMBL/GenBank/DDBJ databases">
        <title>Whole genome sequence analysis of Cupriavidus campinensis S14E4C strain.</title>
        <authorList>
            <person name="Abbaszade G."/>
            <person name="Szabo A."/>
            <person name="Toumi M."/>
            <person name="Toth E."/>
        </authorList>
    </citation>
    <scope>NUCLEOTIDE SEQUENCE [LARGE SCALE GENOMIC DNA]</scope>
    <source>
        <strain evidence="2 3">S14E4C</strain>
    </source>
</reference>
<dbReference type="InterPro" id="IPR003018">
    <property type="entry name" value="GAF"/>
</dbReference>
<keyword evidence="3" id="KW-1185">Reference proteome</keyword>
<dbReference type="PROSITE" id="PS50887">
    <property type="entry name" value="GGDEF"/>
    <property type="match status" value="1"/>
</dbReference>
<dbReference type="SUPFAM" id="SSF55073">
    <property type="entry name" value="Nucleotide cyclase"/>
    <property type="match status" value="1"/>
</dbReference>
<dbReference type="InterPro" id="IPR029787">
    <property type="entry name" value="Nucleotide_cyclase"/>
</dbReference>
<dbReference type="CDD" id="cd01949">
    <property type="entry name" value="GGDEF"/>
    <property type="match status" value="1"/>
</dbReference>
<dbReference type="Pfam" id="PF00990">
    <property type="entry name" value="GGDEF"/>
    <property type="match status" value="1"/>
</dbReference>
<comment type="caution">
    <text evidence="2">The sequence shown here is derived from an EMBL/GenBank/DDBJ whole genome shotgun (WGS) entry which is preliminary data.</text>
</comment>
<sequence length="323" mass="35746">MQPPPIPPDETLRLATLRSLNILDTPTEERFDRLTRLAKRLFDVPIALVSLVDANRQWFKACEGLDLAEAPRNTSFCGHAIAGDGILLVPDARQDARFHDNPMVTGEPHIRFYAGCPLVAHNGTKLGTLCLIDRQPRTFDDDDRALLHDLARMAEQELAAVHLASMDELTALSNRRGFTVLSQHAIELCRRLERPATLVFFDMDGFKPINDQFGHAEGDRALAAFGAALRMAFRDSDVVGRLGGDEFAALLTNTDANGCGEALARLHRNVDAWNAQNARGYSLRFSVGLTEFDPSRHATVHELLAQADAAMYADKAQRKATRH</sequence>
<dbReference type="Gene3D" id="3.30.450.40">
    <property type="match status" value="1"/>
</dbReference>
<evidence type="ECO:0000313" key="3">
    <source>
        <dbReference type="Proteomes" id="UP000318943"/>
    </source>
</evidence>
<dbReference type="PANTHER" id="PTHR43102">
    <property type="entry name" value="SLR1143 PROTEIN"/>
    <property type="match status" value="1"/>
</dbReference>
<dbReference type="InterPro" id="IPR043128">
    <property type="entry name" value="Rev_trsase/Diguanyl_cyclase"/>
</dbReference>
<organism evidence="2 3">
    <name type="scientific">Cupriavidus campinensis</name>
    <dbReference type="NCBI Taxonomy" id="151783"/>
    <lineage>
        <taxon>Bacteria</taxon>
        <taxon>Pseudomonadati</taxon>
        <taxon>Pseudomonadota</taxon>
        <taxon>Betaproteobacteria</taxon>
        <taxon>Burkholderiales</taxon>
        <taxon>Burkholderiaceae</taxon>
        <taxon>Cupriavidus</taxon>
    </lineage>
</organism>
<feature type="domain" description="GGDEF" evidence="1">
    <location>
        <begin position="194"/>
        <end position="323"/>
    </location>
</feature>
<dbReference type="InterPro" id="IPR000160">
    <property type="entry name" value="GGDEF_dom"/>
</dbReference>
<dbReference type="SMART" id="SM00267">
    <property type="entry name" value="GGDEF"/>
    <property type="match status" value="1"/>
</dbReference>
<dbReference type="Gene3D" id="3.30.70.270">
    <property type="match status" value="1"/>
</dbReference>
<name>A0ABY3ENZ9_9BURK</name>
<dbReference type="Pfam" id="PF01590">
    <property type="entry name" value="GAF"/>
    <property type="match status" value="1"/>
</dbReference>
<evidence type="ECO:0000259" key="1">
    <source>
        <dbReference type="PROSITE" id="PS50887"/>
    </source>
</evidence>